<evidence type="ECO:0000313" key="2">
    <source>
        <dbReference type="Proteomes" id="UP000029453"/>
    </source>
</evidence>
<dbReference type="AlphaFoldDB" id="M9M7U1"/>
<sequence length="70" mass="8072">MNTFRLIEERVQADIYASQAEPADTRAIMSLRYRTAAWLNSKGSTQWNELLQGNSNLTKRHVTSRNSQMN</sequence>
<comment type="caution">
    <text evidence="1">The sequence shown here is derived from an EMBL/GenBank/DDBJ whole genome shotgun (WGS) entry which is preliminary data.</text>
</comment>
<keyword evidence="1" id="KW-0808">Transferase</keyword>
<dbReference type="GO" id="GO:0016740">
    <property type="term" value="F:transferase activity"/>
    <property type="evidence" value="ECO:0007669"/>
    <property type="project" value="UniProtKB-KW"/>
</dbReference>
<reference evidence="1 2" key="1">
    <citation type="submission" date="2012-10" db="EMBL/GenBank/DDBJ databases">
        <title>Draft Genome Sequence of Paenibacillus popilliae ATCC 14706T.</title>
        <authorList>
            <person name="Iiyama K."/>
            <person name="Mori K."/>
            <person name="Mon H."/>
            <person name="Chieda Y."/>
            <person name="Lee J.M."/>
            <person name="Kusakabe T."/>
            <person name="Tashiro K."/>
            <person name="Asano S."/>
            <person name="Yasunaga-Aoki C."/>
            <person name="Shimizu S."/>
        </authorList>
    </citation>
    <scope>NUCLEOTIDE SEQUENCE [LARGE SCALE GENOMIC DNA]</scope>
    <source>
        <strain evidence="1 2">ATCC 14706</strain>
    </source>
</reference>
<accession>M9M7U1</accession>
<gene>
    <name evidence="1" type="ORF">PPOP_3278</name>
</gene>
<proteinExistence type="predicted"/>
<protein>
    <submittedName>
        <fullName evidence="1">Histone acetyltransferase</fullName>
    </submittedName>
</protein>
<dbReference type="Gene3D" id="3.40.630.30">
    <property type="match status" value="1"/>
</dbReference>
<dbReference type="Proteomes" id="UP000029453">
    <property type="component" value="Unassembled WGS sequence"/>
</dbReference>
<name>M9M7U1_PAEPP</name>
<keyword evidence="2" id="KW-1185">Reference proteome</keyword>
<organism evidence="1 2">
    <name type="scientific">Paenibacillus popilliae ATCC 14706</name>
    <dbReference type="NCBI Taxonomy" id="1212764"/>
    <lineage>
        <taxon>Bacteria</taxon>
        <taxon>Bacillati</taxon>
        <taxon>Bacillota</taxon>
        <taxon>Bacilli</taxon>
        <taxon>Bacillales</taxon>
        <taxon>Paenibacillaceae</taxon>
        <taxon>Paenibacillus</taxon>
    </lineage>
</organism>
<evidence type="ECO:0000313" key="1">
    <source>
        <dbReference type="EMBL" id="GAC43878.1"/>
    </source>
</evidence>
<dbReference type="RefSeq" id="WP_006287617.1">
    <property type="nucleotide sequence ID" value="NZ_BALG01000266.1"/>
</dbReference>
<dbReference type="EMBL" id="BALG01000266">
    <property type="protein sequence ID" value="GAC43878.1"/>
    <property type="molecule type" value="Genomic_DNA"/>
</dbReference>